<evidence type="ECO:0000313" key="2">
    <source>
        <dbReference type="EMBL" id="CCC91912.1"/>
    </source>
</evidence>
<keyword evidence="1" id="KW-0732">Signal</keyword>
<evidence type="ECO:0008006" key="3">
    <source>
        <dbReference type="Google" id="ProtNLM"/>
    </source>
</evidence>
<sequence length="142" mass="15415">MHGIAYLKISSSACLCLRVCGCARGMCICHCARVRISSPLATSLGVSPPATVVSLLYFWCDHAGDELQASFFFSPSLGKESRCCAAPHKTVCHRVMPRSYAWEQCSDVPCVDMALMVADCSGVLQPVVRESECLHAFPLVKE</sequence>
<gene>
    <name evidence="2" type="ORF">TCIL3000_8_1280</name>
</gene>
<feature type="signal peptide" evidence="1">
    <location>
        <begin position="1"/>
        <end position="25"/>
    </location>
</feature>
<name>G0URA1_TRYCI</name>
<organism evidence="2">
    <name type="scientific">Trypanosoma congolense (strain IL3000)</name>
    <dbReference type="NCBI Taxonomy" id="1068625"/>
    <lineage>
        <taxon>Eukaryota</taxon>
        <taxon>Discoba</taxon>
        <taxon>Euglenozoa</taxon>
        <taxon>Kinetoplastea</taxon>
        <taxon>Metakinetoplastina</taxon>
        <taxon>Trypanosomatida</taxon>
        <taxon>Trypanosomatidae</taxon>
        <taxon>Trypanosoma</taxon>
        <taxon>Nannomonas</taxon>
    </lineage>
</organism>
<accession>G0URA1</accession>
<protein>
    <recommendedName>
        <fullName evidence="3">T. congolense-specific, cell surface-expressed gene family</fullName>
    </recommendedName>
</protein>
<dbReference type="AlphaFoldDB" id="G0URA1"/>
<proteinExistence type="predicted"/>
<evidence type="ECO:0000256" key="1">
    <source>
        <dbReference type="SAM" id="SignalP"/>
    </source>
</evidence>
<feature type="chain" id="PRO_5003410375" description="T. congolense-specific, cell surface-expressed gene family" evidence="1">
    <location>
        <begin position="26"/>
        <end position="142"/>
    </location>
</feature>
<reference evidence="2" key="1">
    <citation type="journal article" date="2012" name="Proc. Natl. Acad. Sci. U.S.A.">
        <title>Antigenic diversity is generated by distinct evolutionary mechanisms in African trypanosome species.</title>
        <authorList>
            <person name="Jackson A.P."/>
            <person name="Berry A."/>
            <person name="Aslett M."/>
            <person name="Allison H.C."/>
            <person name="Burton P."/>
            <person name="Vavrova-Anderson J."/>
            <person name="Brown R."/>
            <person name="Browne H."/>
            <person name="Corton N."/>
            <person name="Hauser H."/>
            <person name="Gamble J."/>
            <person name="Gilderthorp R."/>
            <person name="Marcello L."/>
            <person name="McQuillan J."/>
            <person name="Otto T.D."/>
            <person name="Quail M.A."/>
            <person name="Sanders M.J."/>
            <person name="van Tonder A."/>
            <person name="Ginger M.L."/>
            <person name="Field M.C."/>
            <person name="Barry J.D."/>
            <person name="Hertz-Fowler C."/>
            <person name="Berriman M."/>
        </authorList>
    </citation>
    <scope>NUCLEOTIDE SEQUENCE</scope>
    <source>
        <strain evidence="2">IL3000</strain>
    </source>
</reference>
<dbReference type="EMBL" id="HE575321">
    <property type="protein sequence ID" value="CCC91912.1"/>
    <property type="molecule type" value="Genomic_DNA"/>
</dbReference>